<dbReference type="PANTHER" id="PTHR31902">
    <property type="entry name" value="ACTIN PATCHES DISTAL PROTEIN 1"/>
    <property type="match status" value="1"/>
</dbReference>
<name>A0A498J6D7_MALDO</name>
<dbReference type="InterPro" id="IPR036249">
    <property type="entry name" value="Thioredoxin-like_sf"/>
</dbReference>
<reference evidence="2 3" key="1">
    <citation type="submission" date="2018-10" db="EMBL/GenBank/DDBJ databases">
        <title>A high-quality apple genome assembly.</title>
        <authorList>
            <person name="Hu J."/>
        </authorList>
    </citation>
    <scope>NUCLEOTIDE SEQUENCE [LARGE SCALE GENOMIC DNA]</scope>
    <source>
        <strain evidence="3">cv. HFTH1</strain>
        <tissue evidence="2">Young leaf</tissue>
    </source>
</reference>
<protein>
    <submittedName>
        <fullName evidence="2">Uncharacterized protein</fullName>
    </submittedName>
</protein>
<dbReference type="PANTHER" id="PTHR31902:SF10">
    <property type="entry name" value="SUCRASE_FERREDOXIN-LIKE FAMILY PROTEIN"/>
    <property type="match status" value="1"/>
</dbReference>
<dbReference type="Proteomes" id="UP000290289">
    <property type="component" value="Chromosome 9"/>
</dbReference>
<dbReference type="EMBL" id="RDQH01000335">
    <property type="protein sequence ID" value="RXH89353.1"/>
    <property type="molecule type" value="Genomic_DNA"/>
</dbReference>
<proteinExistence type="predicted"/>
<feature type="region of interest" description="Disordered" evidence="1">
    <location>
        <begin position="160"/>
        <end position="186"/>
    </location>
</feature>
<organism evidence="2 3">
    <name type="scientific">Malus domestica</name>
    <name type="common">Apple</name>
    <name type="synonym">Pyrus malus</name>
    <dbReference type="NCBI Taxonomy" id="3750"/>
    <lineage>
        <taxon>Eukaryota</taxon>
        <taxon>Viridiplantae</taxon>
        <taxon>Streptophyta</taxon>
        <taxon>Embryophyta</taxon>
        <taxon>Tracheophyta</taxon>
        <taxon>Spermatophyta</taxon>
        <taxon>Magnoliopsida</taxon>
        <taxon>eudicotyledons</taxon>
        <taxon>Gunneridae</taxon>
        <taxon>Pentapetalae</taxon>
        <taxon>rosids</taxon>
        <taxon>fabids</taxon>
        <taxon>Rosales</taxon>
        <taxon>Rosaceae</taxon>
        <taxon>Amygdaloideae</taxon>
        <taxon>Maleae</taxon>
        <taxon>Malus</taxon>
    </lineage>
</organism>
<dbReference type="STRING" id="3750.A0A498J6D7"/>
<keyword evidence="3" id="KW-1185">Reference proteome</keyword>
<dbReference type="Gene3D" id="3.40.30.10">
    <property type="entry name" value="Glutaredoxin"/>
    <property type="match status" value="1"/>
</dbReference>
<dbReference type="Pfam" id="PF06999">
    <property type="entry name" value="Suc_Fer-like"/>
    <property type="match status" value="1"/>
</dbReference>
<sequence length="229" mass="26086">MARFTTNSLPYKELKSVRGLKESDVDSFVDDVLVNDKPWASGVQEPLTASYVFVCATTNRHKSYRVWTRVLIDKFKEEVELRGLTNQVFIAACFHTGSHNGNLIIYSPGSNGSITGHWYGYVTLDDVPELLDEHIGKGEIIERLWRGQIGASFDEAEKSNGQKLRYGGENKKIEKPQENGNQRWTKRKRECRLEKHWWEFNARKPKGSSSIQGESGPQIKRKGVVDGQQ</sequence>
<dbReference type="InterPro" id="IPR009737">
    <property type="entry name" value="Aim32/Apd1-like"/>
</dbReference>
<comment type="caution">
    <text evidence="2">The sequence shown here is derived from an EMBL/GenBank/DDBJ whole genome shotgun (WGS) entry which is preliminary data.</text>
</comment>
<dbReference type="SUPFAM" id="SSF52833">
    <property type="entry name" value="Thioredoxin-like"/>
    <property type="match status" value="1"/>
</dbReference>
<feature type="region of interest" description="Disordered" evidence="1">
    <location>
        <begin position="203"/>
        <end position="229"/>
    </location>
</feature>
<feature type="compositionally biased region" description="Basic and acidic residues" evidence="1">
    <location>
        <begin position="160"/>
        <end position="177"/>
    </location>
</feature>
<evidence type="ECO:0000256" key="1">
    <source>
        <dbReference type="SAM" id="MobiDB-lite"/>
    </source>
</evidence>
<accession>A0A498J6D7</accession>
<gene>
    <name evidence="2" type="ORF">DVH24_031710</name>
</gene>
<dbReference type="AlphaFoldDB" id="A0A498J6D7"/>
<evidence type="ECO:0000313" key="3">
    <source>
        <dbReference type="Proteomes" id="UP000290289"/>
    </source>
</evidence>
<evidence type="ECO:0000313" key="2">
    <source>
        <dbReference type="EMBL" id="RXH89353.1"/>
    </source>
</evidence>